<reference evidence="2" key="1">
    <citation type="journal article" date="2023" name="Mol. Phylogenet. Evol.">
        <title>Genome-scale phylogeny and comparative genomics of the fungal order Sordariales.</title>
        <authorList>
            <person name="Hensen N."/>
            <person name="Bonometti L."/>
            <person name="Westerberg I."/>
            <person name="Brannstrom I.O."/>
            <person name="Guillou S."/>
            <person name="Cros-Aarteil S."/>
            <person name="Calhoun S."/>
            <person name="Haridas S."/>
            <person name="Kuo A."/>
            <person name="Mondo S."/>
            <person name="Pangilinan J."/>
            <person name="Riley R."/>
            <person name="LaButti K."/>
            <person name="Andreopoulos B."/>
            <person name="Lipzen A."/>
            <person name="Chen C."/>
            <person name="Yan M."/>
            <person name="Daum C."/>
            <person name="Ng V."/>
            <person name="Clum A."/>
            <person name="Steindorff A."/>
            <person name="Ohm R.A."/>
            <person name="Martin F."/>
            <person name="Silar P."/>
            <person name="Natvig D.O."/>
            <person name="Lalanne C."/>
            <person name="Gautier V."/>
            <person name="Ament-Velasquez S.L."/>
            <person name="Kruys A."/>
            <person name="Hutchinson M.I."/>
            <person name="Powell A.J."/>
            <person name="Barry K."/>
            <person name="Miller A.N."/>
            <person name="Grigoriev I.V."/>
            <person name="Debuchy R."/>
            <person name="Gladieux P."/>
            <person name="Hiltunen Thoren M."/>
            <person name="Johannesson H."/>
        </authorList>
    </citation>
    <scope>NUCLEOTIDE SEQUENCE</scope>
    <source>
        <strain evidence="2">SMH4131-1</strain>
    </source>
</reference>
<evidence type="ECO:0000313" key="2">
    <source>
        <dbReference type="EMBL" id="KAK3328163.1"/>
    </source>
</evidence>
<dbReference type="PANTHER" id="PTHR36182:SF1">
    <property type="entry name" value="PROTEIN, PUTATIVE (AFU_ORTHOLOGUE AFUA_6G10930)-RELATED"/>
    <property type="match status" value="1"/>
</dbReference>
<accession>A0AAE0INE5</accession>
<dbReference type="PANTHER" id="PTHR36182">
    <property type="entry name" value="PROTEIN, PUTATIVE (AFU_ORTHOLOGUE AFUA_6G10930)-RELATED"/>
    <property type="match status" value="1"/>
</dbReference>
<dbReference type="EMBL" id="JAUEPO010000003">
    <property type="protein sequence ID" value="KAK3328163.1"/>
    <property type="molecule type" value="Genomic_DNA"/>
</dbReference>
<gene>
    <name evidence="2" type="ORF">B0T19DRAFT_400950</name>
</gene>
<evidence type="ECO:0008006" key="4">
    <source>
        <dbReference type="Google" id="ProtNLM"/>
    </source>
</evidence>
<evidence type="ECO:0000313" key="3">
    <source>
        <dbReference type="Proteomes" id="UP001286456"/>
    </source>
</evidence>
<keyword evidence="1" id="KW-0732">Signal</keyword>
<reference evidence="2" key="2">
    <citation type="submission" date="2023-06" db="EMBL/GenBank/DDBJ databases">
        <authorList>
            <consortium name="Lawrence Berkeley National Laboratory"/>
            <person name="Haridas S."/>
            <person name="Hensen N."/>
            <person name="Bonometti L."/>
            <person name="Westerberg I."/>
            <person name="Brannstrom I.O."/>
            <person name="Guillou S."/>
            <person name="Cros-Aarteil S."/>
            <person name="Calhoun S."/>
            <person name="Kuo A."/>
            <person name="Mondo S."/>
            <person name="Pangilinan J."/>
            <person name="Riley R."/>
            <person name="Labutti K."/>
            <person name="Andreopoulos B."/>
            <person name="Lipzen A."/>
            <person name="Chen C."/>
            <person name="Yanf M."/>
            <person name="Daum C."/>
            <person name="Ng V."/>
            <person name="Clum A."/>
            <person name="Steindorff A."/>
            <person name="Ohm R."/>
            <person name="Martin F."/>
            <person name="Silar P."/>
            <person name="Natvig D."/>
            <person name="Lalanne C."/>
            <person name="Gautier V."/>
            <person name="Ament-Velasquez S.L."/>
            <person name="Kruys A."/>
            <person name="Hutchinson M.I."/>
            <person name="Powell A.J."/>
            <person name="Barry K."/>
            <person name="Miller A.N."/>
            <person name="Grigoriev I.V."/>
            <person name="Debuchy R."/>
            <person name="Gladieux P."/>
            <person name="Thoren M.H."/>
            <person name="Johannesson H."/>
        </authorList>
    </citation>
    <scope>NUCLEOTIDE SEQUENCE</scope>
    <source>
        <strain evidence="2">SMH4131-1</strain>
    </source>
</reference>
<feature type="signal peptide" evidence="1">
    <location>
        <begin position="1"/>
        <end position="22"/>
    </location>
</feature>
<dbReference type="Gene3D" id="2.70.50.70">
    <property type="match status" value="1"/>
</dbReference>
<organism evidence="2 3">
    <name type="scientific">Cercophora scortea</name>
    <dbReference type="NCBI Taxonomy" id="314031"/>
    <lineage>
        <taxon>Eukaryota</taxon>
        <taxon>Fungi</taxon>
        <taxon>Dikarya</taxon>
        <taxon>Ascomycota</taxon>
        <taxon>Pezizomycotina</taxon>
        <taxon>Sordariomycetes</taxon>
        <taxon>Sordariomycetidae</taxon>
        <taxon>Sordariales</taxon>
        <taxon>Lasiosphaeriaceae</taxon>
        <taxon>Cercophora</taxon>
    </lineage>
</organism>
<proteinExistence type="predicted"/>
<keyword evidence="3" id="KW-1185">Reference proteome</keyword>
<feature type="chain" id="PRO_5041925856" description="Lytic polysaccharide monooxygenase" evidence="1">
    <location>
        <begin position="23"/>
        <end position="286"/>
    </location>
</feature>
<dbReference type="AlphaFoldDB" id="A0AAE0INE5"/>
<evidence type="ECO:0000256" key="1">
    <source>
        <dbReference type="SAM" id="SignalP"/>
    </source>
</evidence>
<name>A0AAE0INE5_9PEZI</name>
<comment type="caution">
    <text evidence="2">The sequence shown here is derived from an EMBL/GenBank/DDBJ whole genome shotgun (WGS) entry which is preliminary data.</text>
</comment>
<dbReference type="Proteomes" id="UP001286456">
    <property type="component" value="Unassembled WGS sequence"/>
</dbReference>
<protein>
    <recommendedName>
        <fullName evidence="4">Lytic polysaccharide monooxygenase</fullName>
    </recommendedName>
</protein>
<sequence length="286" mass="29339">MNPKTLLLALPILSTSIPLTAAHMLLSSPPALRYKDNPYAGSNTDYSLTSPLHPDGSDFPCKGSLTLLGTPQAQSVASWTAGQSYSMTISGGAPHGGGSCQASISIDSGKTFRVIHSYIGGCPLAEGEESSFGFKVPGDVPAMKGAVFAWTWFNKLGNREMYMNCAVVDIVGSGGGGGESVGFEERPMVFTANIGNGCRTVDSTDVRIPDPGPDVDFGGSGAVPPTGSCQASEAGSCDWCVVVCGGGGGGGLYIGGLVKKDVVVWFVVNRLLGSTTHTVMASFAAQ</sequence>